<gene>
    <name evidence="3" type="ORF">SAMN05444355_102489</name>
</gene>
<feature type="domain" description="Amine oxidase" evidence="2">
    <location>
        <begin position="12"/>
        <end position="79"/>
    </location>
</feature>
<dbReference type="Gene3D" id="3.50.50.60">
    <property type="entry name" value="FAD/NAD(P)-binding domain"/>
    <property type="match status" value="2"/>
</dbReference>
<dbReference type="InterPro" id="IPR002937">
    <property type="entry name" value="Amino_oxidase"/>
</dbReference>
<reference evidence="4" key="1">
    <citation type="submission" date="2016-10" db="EMBL/GenBank/DDBJ databases">
        <authorList>
            <person name="Varghese N."/>
            <person name="Submissions S."/>
        </authorList>
    </citation>
    <scope>NUCLEOTIDE SEQUENCE [LARGE SCALE GENOMIC DNA]</scope>
    <source>
        <strain evidence="4">DSM 15719</strain>
    </source>
</reference>
<dbReference type="Pfam" id="PF01593">
    <property type="entry name" value="Amino_oxidase"/>
    <property type="match status" value="2"/>
</dbReference>
<accession>A0A1H9GG53</accession>
<protein>
    <submittedName>
        <fullName evidence="3">Monoamine oxidase</fullName>
    </submittedName>
</protein>
<dbReference type="SUPFAM" id="SSF51905">
    <property type="entry name" value="FAD/NAD(P)-binding domain"/>
    <property type="match status" value="1"/>
</dbReference>
<dbReference type="EMBL" id="FOFZ01000002">
    <property type="protein sequence ID" value="SEQ49092.1"/>
    <property type="molecule type" value="Genomic_DNA"/>
</dbReference>
<evidence type="ECO:0000259" key="2">
    <source>
        <dbReference type="Pfam" id="PF01593"/>
    </source>
</evidence>
<dbReference type="RefSeq" id="WP_074721968.1">
    <property type="nucleotide sequence ID" value="NZ_CBCRVS010000001.1"/>
</dbReference>
<feature type="domain" description="Amine oxidase" evidence="2">
    <location>
        <begin position="94"/>
        <end position="348"/>
    </location>
</feature>
<dbReference type="SUPFAM" id="SSF54373">
    <property type="entry name" value="FAD-linked reductases, C-terminal domain"/>
    <property type="match status" value="1"/>
</dbReference>
<name>A0A1H9GG53_FLAFI</name>
<dbReference type="Proteomes" id="UP000183658">
    <property type="component" value="Unassembled WGS sequence"/>
</dbReference>
<dbReference type="PANTHER" id="PTHR43563">
    <property type="entry name" value="AMINE OXIDASE"/>
    <property type="match status" value="1"/>
</dbReference>
<dbReference type="PANTHER" id="PTHR43563:SF1">
    <property type="entry name" value="AMINE OXIDASE [FLAVIN-CONTAINING] B"/>
    <property type="match status" value="1"/>
</dbReference>
<evidence type="ECO:0000313" key="4">
    <source>
        <dbReference type="Proteomes" id="UP000183658"/>
    </source>
</evidence>
<keyword evidence="4" id="KW-1185">Reference proteome</keyword>
<dbReference type="InterPro" id="IPR036188">
    <property type="entry name" value="FAD/NAD-bd_sf"/>
</dbReference>
<dbReference type="AlphaFoldDB" id="A0A1H9GG53"/>
<sequence>MTKKITILGAGLSGLLTAYHLQNKDFDIEIIEARNRIGGRIHTINSDTAQVEMGATWFNEIHVNFKNLLSELELGYFEQFMQGTSYFEPFSAAPAQEIQIPQNSPSYRVVGGTSQLIETLKSKLTDVPIHLNEVVSNIDFDNEKIKITTPNKIFETDYVISTLPQALFANDININPPLPQKLTDIAKKTHTWMQDSIKIAFVYDDPFWRNKNYSGTLFSNVGPITEFYDQSNAALNKFALCGFISSGMEMYTQEERLEKLKIQLEKIFGQESLNFTSYHETVWAKETATKSAKQIGFMYPHQNNGHPLFRESYYDNRLFFAGTETANQYPGYMEGAVIAAKNTAETILKLQSKV</sequence>
<dbReference type="GO" id="GO:0016491">
    <property type="term" value="F:oxidoreductase activity"/>
    <property type="evidence" value="ECO:0007669"/>
    <property type="project" value="InterPro"/>
</dbReference>
<organism evidence="3 4">
    <name type="scientific">Flavobacterium frigoris</name>
    <dbReference type="NCBI Taxonomy" id="229204"/>
    <lineage>
        <taxon>Bacteria</taxon>
        <taxon>Pseudomonadati</taxon>
        <taxon>Bacteroidota</taxon>
        <taxon>Flavobacteriia</taxon>
        <taxon>Flavobacteriales</taxon>
        <taxon>Flavobacteriaceae</taxon>
        <taxon>Flavobacterium</taxon>
    </lineage>
</organism>
<comment type="similarity">
    <text evidence="1">Belongs to the flavin monoamine oxidase family.</text>
</comment>
<dbReference type="OrthoDB" id="56323at2"/>
<dbReference type="InterPro" id="IPR050703">
    <property type="entry name" value="Flavin_MAO"/>
</dbReference>
<evidence type="ECO:0000313" key="3">
    <source>
        <dbReference type="EMBL" id="SEQ49092.1"/>
    </source>
</evidence>
<evidence type="ECO:0000256" key="1">
    <source>
        <dbReference type="ARBA" id="ARBA00005995"/>
    </source>
</evidence>
<proteinExistence type="inferred from homology"/>